<evidence type="ECO:0000256" key="4">
    <source>
        <dbReference type="ARBA" id="ARBA00022692"/>
    </source>
</evidence>
<comment type="caution">
    <text evidence="9">The sequence shown here is derived from an EMBL/GenBank/DDBJ whole genome shotgun (WGS) entry which is preliminary data.</text>
</comment>
<reference evidence="9 10" key="1">
    <citation type="submission" date="2018-10" db="EMBL/GenBank/DDBJ databases">
        <title>Phylogenomics of Brevibacillus.</title>
        <authorList>
            <person name="Dunlap C."/>
        </authorList>
    </citation>
    <scope>NUCLEOTIDE SEQUENCE [LARGE SCALE GENOMIC DNA]</scope>
    <source>
        <strain evidence="9 10">JCM 15716</strain>
    </source>
</reference>
<feature type="transmembrane region" description="Helical" evidence="7">
    <location>
        <begin position="338"/>
        <end position="359"/>
    </location>
</feature>
<evidence type="ECO:0000259" key="8">
    <source>
        <dbReference type="PROSITE" id="PS50850"/>
    </source>
</evidence>
<dbReference type="Gene3D" id="1.20.1250.20">
    <property type="entry name" value="MFS general substrate transporter like domains"/>
    <property type="match status" value="1"/>
</dbReference>
<dbReference type="Pfam" id="PF07690">
    <property type="entry name" value="MFS_1"/>
    <property type="match status" value="2"/>
</dbReference>
<feature type="transmembrane region" description="Helical" evidence="7">
    <location>
        <begin position="47"/>
        <end position="71"/>
    </location>
</feature>
<evidence type="ECO:0000256" key="7">
    <source>
        <dbReference type="SAM" id="Phobius"/>
    </source>
</evidence>
<proteinExistence type="predicted"/>
<dbReference type="SUPFAM" id="SSF103473">
    <property type="entry name" value="MFS general substrate transporter"/>
    <property type="match status" value="1"/>
</dbReference>
<protein>
    <submittedName>
        <fullName evidence="9">MFS transporter</fullName>
    </submittedName>
</protein>
<evidence type="ECO:0000256" key="3">
    <source>
        <dbReference type="ARBA" id="ARBA00022475"/>
    </source>
</evidence>
<dbReference type="InterPro" id="IPR011701">
    <property type="entry name" value="MFS"/>
</dbReference>
<dbReference type="OrthoDB" id="8952229at2"/>
<accession>A0A3M8CNS8</accession>
<dbReference type="GO" id="GO:0005886">
    <property type="term" value="C:plasma membrane"/>
    <property type="evidence" value="ECO:0007669"/>
    <property type="project" value="UniProtKB-SubCell"/>
</dbReference>
<evidence type="ECO:0000256" key="5">
    <source>
        <dbReference type="ARBA" id="ARBA00022989"/>
    </source>
</evidence>
<feature type="transmembrane region" description="Helical" evidence="7">
    <location>
        <begin position="112"/>
        <end position="130"/>
    </location>
</feature>
<evidence type="ECO:0000256" key="1">
    <source>
        <dbReference type="ARBA" id="ARBA00004651"/>
    </source>
</evidence>
<keyword evidence="3" id="KW-1003">Cell membrane</keyword>
<keyword evidence="10" id="KW-1185">Reference proteome</keyword>
<feature type="transmembrane region" description="Helical" evidence="7">
    <location>
        <begin position="279"/>
        <end position="299"/>
    </location>
</feature>
<keyword evidence="6 7" id="KW-0472">Membrane</keyword>
<keyword evidence="4 7" id="KW-0812">Transmembrane</keyword>
<gene>
    <name evidence="9" type="ORF">EDM56_30885</name>
</gene>
<evidence type="ECO:0000256" key="6">
    <source>
        <dbReference type="ARBA" id="ARBA00023136"/>
    </source>
</evidence>
<name>A0A3M8CNS8_9BACL</name>
<evidence type="ECO:0000313" key="10">
    <source>
        <dbReference type="Proteomes" id="UP000271031"/>
    </source>
</evidence>
<feature type="transmembrane region" description="Helical" evidence="7">
    <location>
        <begin position="201"/>
        <end position="220"/>
    </location>
</feature>
<feature type="transmembrane region" description="Helical" evidence="7">
    <location>
        <begin position="371"/>
        <end position="394"/>
    </location>
</feature>
<dbReference type="PANTHER" id="PTHR23517">
    <property type="entry name" value="RESISTANCE PROTEIN MDTM, PUTATIVE-RELATED-RELATED"/>
    <property type="match status" value="1"/>
</dbReference>
<comment type="subcellular location">
    <subcellularLocation>
        <location evidence="1">Cell membrane</location>
        <topology evidence="1">Multi-pass membrane protein</topology>
    </subcellularLocation>
</comment>
<keyword evidence="5 7" id="KW-1133">Transmembrane helix</keyword>
<evidence type="ECO:0000256" key="2">
    <source>
        <dbReference type="ARBA" id="ARBA00022448"/>
    </source>
</evidence>
<dbReference type="PROSITE" id="PS50850">
    <property type="entry name" value="MFS"/>
    <property type="match status" value="1"/>
</dbReference>
<dbReference type="EMBL" id="RHHQ01000062">
    <property type="protein sequence ID" value="RNB77111.1"/>
    <property type="molecule type" value="Genomic_DNA"/>
</dbReference>
<dbReference type="AlphaFoldDB" id="A0A3M8CNS8"/>
<dbReference type="InterPro" id="IPR020846">
    <property type="entry name" value="MFS_dom"/>
</dbReference>
<feature type="transmembrane region" description="Helical" evidence="7">
    <location>
        <begin position="311"/>
        <end position="332"/>
    </location>
</feature>
<feature type="transmembrane region" description="Helical" evidence="7">
    <location>
        <begin position="136"/>
        <end position="155"/>
    </location>
</feature>
<feature type="transmembrane region" description="Helical" evidence="7">
    <location>
        <begin position="247"/>
        <end position="267"/>
    </location>
</feature>
<dbReference type="PANTHER" id="PTHR23517:SF2">
    <property type="entry name" value="MULTIDRUG RESISTANCE PROTEIN MDTH"/>
    <property type="match status" value="1"/>
</dbReference>
<feature type="domain" description="Major facilitator superfamily (MFS) profile" evidence="8">
    <location>
        <begin position="46"/>
        <end position="433"/>
    </location>
</feature>
<dbReference type="Proteomes" id="UP000271031">
    <property type="component" value="Unassembled WGS sequence"/>
</dbReference>
<keyword evidence="2" id="KW-0813">Transport</keyword>
<feature type="transmembrane region" description="Helical" evidence="7">
    <location>
        <begin position="176"/>
        <end position="195"/>
    </location>
</feature>
<dbReference type="GO" id="GO:0022857">
    <property type="term" value="F:transmembrane transporter activity"/>
    <property type="evidence" value="ECO:0007669"/>
    <property type="project" value="InterPro"/>
</dbReference>
<feature type="transmembrane region" description="Helical" evidence="7">
    <location>
        <begin position="406"/>
        <end position="427"/>
    </location>
</feature>
<organism evidence="9 10">
    <name type="scientific">Brevibacillus fluminis</name>
    <dbReference type="NCBI Taxonomy" id="511487"/>
    <lineage>
        <taxon>Bacteria</taxon>
        <taxon>Bacillati</taxon>
        <taxon>Bacillota</taxon>
        <taxon>Bacilli</taxon>
        <taxon>Bacillales</taxon>
        <taxon>Paenibacillaceae</taxon>
        <taxon>Brevibacillus</taxon>
    </lineage>
</organism>
<evidence type="ECO:0000313" key="9">
    <source>
        <dbReference type="EMBL" id="RNB77111.1"/>
    </source>
</evidence>
<feature type="transmembrane region" description="Helical" evidence="7">
    <location>
        <begin position="83"/>
        <end position="105"/>
    </location>
</feature>
<sequence>MCSIFRFCLAKAQTGIIALSLLNTNHNEQGVAHLASKIASLLQNRGYTMLMAIVLVMHLATFMVTPTFPIFLERAGGFSLAEVGLLLGVGSVTYPIGSLIGGLLADRLGNRTVMMVGALMEGLAMGGYAISHFYGAFLLFAVVNGVGSGFLAPTIKAMIADVVPESERTAAFSWRGIAAHLGIMIAGVTMALLALGVSRSVFLYAAVSFAGLALVIRLFLPNDRCEGPGCKPLPLSTYTALWRNRPFVLFSAVSFLLWALYAQFTLLMPLKGEHVLGSAAHIGLIFTINSFSVVLLQGVLSRFLIERINPYISLAAGTLLIGSGLFAMGFAINFLTLSLAALTFILGEMMLMPVIDSLIGRFAQEELLGAYFGISNFVSGIGTAIGTSLGGYFVQKLGGVDATAPWIGYGLAGLVAAGLIGLFSYYLNRPRKKSGFSIEKTGKRRVTGR</sequence>
<dbReference type="InterPro" id="IPR036259">
    <property type="entry name" value="MFS_trans_sf"/>
</dbReference>
<dbReference type="InterPro" id="IPR050171">
    <property type="entry name" value="MFS_Transporters"/>
</dbReference>